<dbReference type="InterPro" id="IPR001296">
    <property type="entry name" value="Glyco_trans_1"/>
</dbReference>
<dbReference type="Proteomes" id="UP000231246">
    <property type="component" value="Unassembled WGS sequence"/>
</dbReference>
<accession>A0A2H0BVP3</accession>
<evidence type="ECO:0000313" key="5">
    <source>
        <dbReference type="Proteomes" id="UP000231246"/>
    </source>
</evidence>
<dbReference type="Pfam" id="PF13439">
    <property type="entry name" value="Glyco_transf_4"/>
    <property type="match status" value="1"/>
</dbReference>
<dbReference type="Gene3D" id="3.40.50.2000">
    <property type="entry name" value="Glycogen Phosphorylase B"/>
    <property type="match status" value="2"/>
</dbReference>
<dbReference type="PANTHER" id="PTHR46401:SF2">
    <property type="entry name" value="GLYCOSYLTRANSFERASE WBBK-RELATED"/>
    <property type="match status" value="1"/>
</dbReference>
<dbReference type="GO" id="GO:0016757">
    <property type="term" value="F:glycosyltransferase activity"/>
    <property type="evidence" value="ECO:0007669"/>
    <property type="project" value="InterPro"/>
</dbReference>
<evidence type="ECO:0008006" key="6">
    <source>
        <dbReference type="Google" id="ProtNLM"/>
    </source>
</evidence>
<dbReference type="PANTHER" id="PTHR46401">
    <property type="entry name" value="GLYCOSYLTRANSFERASE WBBK-RELATED"/>
    <property type="match status" value="1"/>
</dbReference>
<feature type="domain" description="Glycosyltransferase subfamily 4-like N-terminal" evidence="3">
    <location>
        <begin position="52"/>
        <end position="146"/>
    </location>
</feature>
<feature type="domain" description="Glycosyl transferase family 1" evidence="2">
    <location>
        <begin position="167"/>
        <end position="320"/>
    </location>
</feature>
<name>A0A2H0BVP3_9BACT</name>
<sequence length="352" mass="39566">MSKIAISTSALKTGYRFQGTGNYISHLVDGLKELNDGNKYYPYTQDEKCPAVDIVHIPYFSPFMVTLPYIKPAKKLIVTVHDLTPVVYDNFFSAGVRGKYNWYLQKFLLKHNIDHVLADSSSSKDEVLSHLNLENDKVSVVYLAADRRYTKLQDKPKVLANMQKKYNLPEKFVLYVGDVLWSKNLPSLIEAVKEINVTLVLVGKQFVDEAIDLAHPWNIDLAKVRQVIKGDRRYITLGFVPDEDLVELYNVATLYCQPSHSEGFGIPVLEAMSCGCPVVVSDAGSLPEVAGEAGVYVDPADVRSIADGIGELYFNQKKNEIHRVKALEQAQKFSWEKTVNQTVAIYNKLIDA</sequence>
<evidence type="ECO:0000313" key="4">
    <source>
        <dbReference type="EMBL" id="PIP61756.1"/>
    </source>
</evidence>
<proteinExistence type="predicted"/>
<reference evidence="4 5" key="1">
    <citation type="submission" date="2017-09" db="EMBL/GenBank/DDBJ databases">
        <title>Depth-based differentiation of microbial function through sediment-hosted aquifers and enrichment of novel symbionts in the deep terrestrial subsurface.</title>
        <authorList>
            <person name="Probst A.J."/>
            <person name="Ladd B."/>
            <person name="Jarett J.K."/>
            <person name="Geller-Mcgrath D.E."/>
            <person name="Sieber C.M."/>
            <person name="Emerson J.B."/>
            <person name="Anantharaman K."/>
            <person name="Thomas B.C."/>
            <person name="Malmstrom R."/>
            <person name="Stieglmeier M."/>
            <person name="Klingl A."/>
            <person name="Woyke T."/>
            <person name="Ryan C.M."/>
            <person name="Banfield J.F."/>
        </authorList>
    </citation>
    <scope>NUCLEOTIDE SEQUENCE [LARGE SCALE GENOMIC DNA]</scope>
    <source>
        <strain evidence="4">CG22_combo_CG10-13_8_21_14_all_38_20</strain>
    </source>
</reference>
<dbReference type="EMBL" id="PCTA01000017">
    <property type="protein sequence ID" value="PIP61756.1"/>
    <property type="molecule type" value="Genomic_DNA"/>
</dbReference>
<dbReference type="AlphaFoldDB" id="A0A2H0BVP3"/>
<dbReference type="SUPFAM" id="SSF53756">
    <property type="entry name" value="UDP-Glycosyltransferase/glycogen phosphorylase"/>
    <property type="match status" value="1"/>
</dbReference>
<evidence type="ECO:0000256" key="1">
    <source>
        <dbReference type="ARBA" id="ARBA00022679"/>
    </source>
</evidence>
<organism evidence="4 5">
    <name type="scientific">Candidatus Roizmanbacteria bacterium CG22_combo_CG10-13_8_21_14_all_38_20</name>
    <dbReference type="NCBI Taxonomy" id="1974862"/>
    <lineage>
        <taxon>Bacteria</taxon>
        <taxon>Candidatus Roizmaniibacteriota</taxon>
    </lineage>
</organism>
<gene>
    <name evidence="4" type="ORF">COW99_02655</name>
</gene>
<dbReference type="Pfam" id="PF00534">
    <property type="entry name" value="Glycos_transf_1"/>
    <property type="match status" value="1"/>
</dbReference>
<dbReference type="InterPro" id="IPR028098">
    <property type="entry name" value="Glyco_trans_4-like_N"/>
</dbReference>
<evidence type="ECO:0000259" key="3">
    <source>
        <dbReference type="Pfam" id="PF13439"/>
    </source>
</evidence>
<protein>
    <recommendedName>
        <fullName evidence="6">Glycosyl transferase family 1</fullName>
    </recommendedName>
</protein>
<evidence type="ECO:0000259" key="2">
    <source>
        <dbReference type="Pfam" id="PF00534"/>
    </source>
</evidence>
<comment type="caution">
    <text evidence="4">The sequence shown here is derived from an EMBL/GenBank/DDBJ whole genome shotgun (WGS) entry which is preliminary data.</text>
</comment>
<dbReference type="CDD" id="cd03809">
    <property type="entry name" value="GT4_MtfB-like"/>
    <property type="match status" value="1"/>
</dbReference>
<keyword evidence="1" id="KW-0808">Transferase</keyword>